<dbReference type="GO" id="GO:0006879">
    <property type="term" value="P:intracellular iron ion homeostasis"/>
    <property type="evidence" value="ECO:0007669"/>
    <property type="project" value="TreeGrafter"/>
</dbReference>
<dbReference type="GO" id="GO:0016226">
    <property type="term" value="P:iron-sulfur cluster assembly"/>
    <property type="evidence" value="ECO:0007669"/>
    <property type="project" value="InterPro"/>
</dbReference>
<dbReference type="InterPro" id="IPR002908">
    <property type="entry name" value="Frataxin/CyaY"/>
</dbReference>
<dbReference type="GO" id="GO:0034986">
    <property type="term" value="F:iron chaperone activity"/>
    <property type="evidence" value="ECO:0007669"/>
    <property type="project" value="TreeGrafter"/>
</dbReference>
<dbReference type="Gramene" id="KZN00951">
    <property type="protein sequence ID" value="KZN00951"/>
    <property type="gene ID" value="DCAR_009705"/>
</dbReference>
<dbReference type="STRING" id="79200.A0A162AHF7"/>
<dbReference type="EMBL" id="LNRQ01000003">
    <property type="protein sequence ID" value="KZN00951.1"/>
    <property type="molecule type" value="Genomic_DNA"/>
</dbReference>
<organism evidence="4">
    <name type="scientific">Daucus carota subsp. sativus</name>
    <name type="common">Carrot</name>
    <dbReference type="NCBI Taxonomy" id="79200"/>
    <lineage>
        <taxon>Eukaryota</taxon>
        <taxon>Viridiplantae</taxon>
        <taxon>Streptophyta</taxon>
        <taxon>Embryophyta</taxon>
        <taxon>Tracheophyta</taxon>
        <taxon>Spermatophyta</taxon>
        <taxon>Magnoliopsida</taxon>
        <taxon>eudicotyledons</taxon>
        <taxon>Gunneridae</taxon>
        <taxon>Pentapetalae</taxon>
        <taxon>asterids</taxon>
        <taxon>campanulids</taxon>
        <taxon>Apiales</taxon>
        <taxon>Apiaceae</taxon>
        <taxon>Apioideae</taxon>
        <taxon>Scandiceae</taxon>
        <taxon>Daucinae</taxon>
        <taxon>Daucus</taxon>
        <taxon>Daucus sect. Daucus</taxon>
    </lineage>
</organism>
<dbReference type="PROSITE" id="PS50810">
    <property type="entry name" value="FRATAXIN_2"/>
    <property type="match status" value="1"/>
</dbReference>
<dbReference type="GO" id="GO:0008198">
    <property type="term" value="F:ferrous iron binding"/>
    <property type="evidence" value="ECO:0007669"/>
    <property type="project" value="TreeGrafter"/>
</dbReference>
<dbReference type="Pfam" id="PF01491">
    <property type="entry name" value="Frataxin_Cyay"/>
    <property type="match status" value="2"/>
</dbReference>
<comment type="similarity">
    <text evidence="1">Belongs to the frataxin family.</text>
</comment>
<dbReference type="GO" id="GO:0008199">
    <property type="term" value="F:ferric iron binding"/>
    <property type="evidence" value="ECO:0007669"/>
    <property type="project" value="InterPro"/>
</dbReference>
<keyword evidence="2" id="KW-0406">Ion transport</keyword>
<keyword evidence="2" id="KW-0813">Transport</keyword>
<dbReference type="PROSITE" id="PS01344">
    <property type="entry name" value="FRATAXIN_1"/>
    <property type="match status" value="1"/>
</dbReference>
<keyword evidence="3" id="KW-0408">Iron</keyword>
<dbReference type="SUPFAM" id="SSF55387">
    <property type="entry name" value="Frataxin/Nqo15-like"/>
    <property type="match status" value="2"/>
</dbReference>
<dbReference type="InterPro" id="IPR020895">
    <property type="entry name" value="Frataxin_CS"/>
</dbReference>
<dbReference type="PANTHER" id="PTHR16821">
    <property type="entry name" value="FRATAXIN"/>
    <property type="match status" value="1"/>
</dbReference>
<evidence type="ECO:0000256" key="3">
    <source>
        <dbReference type="ARBA" id="ARBA00023004"/>
    </source>
</evidence>
<reference evidence="4" key="1">
    <citation type="journal article" date="2016" name="Nat. Genet.">
        <title>A high-quality carrot genome assembly provides new insights into carotenoid accumulation and asterid genome evolution.</title>
        <authorList>
            <person name="Iorizzo M."/>
            <person name="Ellison S."/>
            <person name="Senalik D."/>
            <person name="Zeng P."/>
            <person name="Satapoomin P."/>
            <person name="Huang J."/>
            <person name="Bowman M."/>
            <person name="Iovene M."/>
            <person name="Sanseverino W."/>
            <person name="Cavagnaro P."/>
            <person name="Yildiz M."/>
            <person name="Macko-Podgorni A."/>
            <person name="Moranska E."/>
            <person name="Grzebelus E."/>
            <person name="Grzebelus D."/>
            <person name="Ashrafi H."/>
            <person name="Zheng Z."/>
            <person name="Cheng S."/>
            <person name="Spooner D."/>
            <person name="Van Deynze A."/>
            <person name="Simon P."/>
        </authorList>
    </citation>
    <scope>NUCLEOTIDE SEQUENCE [LARGE SCALE GENOMIC DNA]</scope>
    <source>
        <tissue evidence="4">Leaf</tissue>
    </source>
</reference>
<dbReference type="PANTHER" id="PTHR16821:SF2">
    <property type="entry name" value="FRATAXIN, MITOCHONDRIAL"/>
    <property type="match status" value="1"/>
</dbReference>
<dbReference type="Gene3D" id="3.30.920.10">
    <property type="entry name" value="Frataxin/CyaY"/>
    <property type="match status" value="2"/>
</dbReference>
<accession>A0A162AHF7</accession>
<sequence>MAVASSTKLIALRRLLLTRTLKHISPVYSSSSSIPRSLLSPLRFLEPSNYSIPPLSRTFSSSGPSGIDPGASPVAVDYRHESFSEDEFHNLADSAIHHLLEKIEDYGDSVDIDGFDIDYGNQVLTVKFGNLGTYVLNKQTPNRQIWMSSPVSQPKFGSFAYSVTPVAFYVKLGIKATSGPSRFDWDQSAQAWVYRRTKEYLFNILESELAQLCGHAITLS</sequence>
<gene>
    <name evidence="4" type="ORF">DCAR_009705</name>
</gene>
<name>A0A162AHF7_DAUCS</name>
<dbReference type="SMART" id="SM01219">
    <property type="entry name" value="Frataxin_Cyay"/>
    <property type="match status" value="1"/>
</dbReference>
<proteinExistence type="inferred from homology"/>
<dbReference type="NCBIfam" id="TIGR03421">
    <property type="entry name" value="FeS_CyaY"/>
    <property type="match status" value="1"/>
</dbReference>
<comment type="caution">
    <text evidence="4">The sequence shown here is derived from an EMBL/GenBank/DDBJ whole genome shotgun (WGS) entry which is preliminary data.</text>
</comment>
<dbReference type="OMA" id="LCGHAIT"/>
<evidence type="ECO:0008006" key="5">
    <source>
        <dbReference type="Google" id="ProtNLM"/>
    </source>
</evidence>
<dbReference type="AlphaFoldDB" id="A0A162AHF7"/>
<dbReference type="GO" id="GO:0006826">
    <property type="term" value="P:iron ion transport"/>
    <property type="evidence" value="ECO:0007669"/>
    <property type="project" value="UniProtKB-KW"/>
</dbReference>
<dbReference type="GO" id="GO:0051537">
    <property type="term" value="F:2 iron, 2 sulfur cluster binding"/>
    <property type="evidence" value="ECO:0007669"/>
    <property type="project" value="TreeGrafter"/>
</dbReference>
<dbReference type="GO" id="GO:0004322">
    <property type="term" value="F:ferroxidase activity"/>
    <property type="evidence" value="ECO:0007669"/>
    <property type="project" value="TreeGrafter"/>
</dbReference>
<evidence type="ECO:0000256" key="2">
    <source>
        <dbReference type="ARBA" id="ARBA00022496"/>
    </source>
</evidence>
<evidence type="ECO:0000256" key="1">
    <source>
        <dbReference type="ARBA" id="ARBA00008183"/>
    </source>
</evidence>
<dbReference type="PRINTS" id="PR00904">
    <property type="entry name" value="FRATAXIN"/>
</dbReference>
<protein>
    <recommendedName>
        <fullName evidence="5">Ferroxidase</fullName>
    </recommendedName>
</protein>
<dbReference type="InterPro" id="IPR036524">
    <property type="entry name" value="Frataxin/CyaY_sf"/>
</dbReference>
<evidence type="ECO:0000313" key="4">
    <source>
        <dbReference type="EMBL" id="KZN00951.1"/>
    </source>
</evidence>
<dbReference type="GO" id="GO:0005739">
    <property type="term" value="C:mitochondrion"/>
    <property type="evidence" value="ECO:0007669"/>
    <property type="project" value="TreeGrafter"/>
</dbReference>
<keyword evidence="2" id="KW-0410">Iron transport</keyword>